<dbReference type="VEuPathDB" id="FungiDB:TRICI_001462"/>
<comment type="caution">
    <text evidence="2">The sequence shown here is derived from an EMBL/GenBank/DDBJ whole genome shotgun (WGS) entry which is preliminary data.</text>
</comment>
<feature type="region of interest" description="Disordered" evidence="1">
    <location>
        <begin position="1"/>
        <end position="73"/>
    </location>
</feature>
<dbReference type="Proteomes" id="UP000761534">
    <property type="component" value="Unassembled WGS sequence"/>
</dbReference>
<dbReference type="EMBL" id="SWFS01000103">
    <property type="protein sequence ID" value="KAA8916387.1"/>
    <property type="molecule type" value="Genomic_DNA"/>
</dbReference>
<protein>
    <submittedName>
        <fullName evidence="2">Uncharacterized protein</fullName>
    </submittedName>
</protein>
<evidence type="ECO:0000256" key="1">
    <source>
        <dbReference type="SAM" id="MobiDB-lite"/>
    </source>
</evidence>
<evidence type="ECO:0000313" key="3">
    <source>
        <dbReference type="Proteomes" id="UP000761534"/>
    </source>
</evidence>
<feature type="compositionally biased region" description="Acidic residues" evidence="1">
    <location>
        <begin position="1"/>
        <end position="15"/>
    </location>
</feature>
<keyword evidence="3" id="KW-1185">Reference proteome</keyword>
<reference evidence="2" key="1">
    <citation type="journal article" date="2019" name="G3 (Bethesda)">
        <title>Genome Assemblies of Two Rare Opportunistic Yeast Pathogens: Diutina rugosa (syn. Candida rugosa) and Trichomonascus ciferrii (syn. Candida ciferrii).</title>
        <authorList>
            <person name="Mixao V."/>
            <person name="Saus E."/>
            <person name="Hansen A.P."/>
            <person name="Lass-Florl C."/>
            <person name="Gabaldon T."/>
        </authorList>
    </citation>
    <scope>NUCLEOTIDE SEQUENCE</scope>
    <source>
        <strain evidence="2">CBS 4856</strain>
    </source>
</reference>
<sequence length="73" mass="8291">MEDLDDYFNEEDEQDIPSRGSKSKSGNRTIDSSRSMDTTSKRSASSGEYHQPNTTNPRKLTVLLSRSKLPKRL</sequence>
<organism evidence="2 3">
    <name type="scientific">Trichomonascus ciferrii</name>
    <dbReference type="NCBI Taxonomy" id="44093"/>
    <lineage>
        <taxon>Eukaryota</taxon>
        <taxon>Fungi</taxon>
        <taxon>Dikarya</taxon>
        <taxon>Ascomycota</taxon>
        <taxon>Saccharomycotina</taxon>
        <taxon>Dipodascomycetes</taxon>
        <taxon>Dipodascales</taxon>
        <taxon>Trichomonascaceae</taxon>
        <taxon>Trichomonascus</taxon>
        <taxon>Trichomonascus ciferrii complex</taxon>
    </lineage>
</organism>
<name>A0A642V9Z4_9ASCO</name>
<gene>
    <name evidence="2" type="ORF">TRICI_001462</name>
</gene>
<dbReference type="AlphaFoldDB" id="A0A642V9Z4"/>
<accession>A0A642V9Z4</accession>
<feature type="compositionally biased region" description="Polar residues" evidence="1">
    <location>
        <begin position="23"/>
        <end position="58"/>
    </location>
</feature>
<evidence type="ECO:0000313" key="2">
    <source>
        <dbReference type="EMBL" id="KAA8916387.1"/>
    </source>
</evidence>
<proteinExistence type="predicted"/>